<comment type="caution">
    <text evidence="1">The sequence shown here is derived from an EMBL/GenBank/DDBJ whole genome shotgun (WGS) entry which is preliminary data.</text>
</comment>
<dbReference type="EMBL" id="SNRY01000815">
    <property type="protein sequence ID" value="KAA6336220.1"/>
    <property type="molecule type" value="Genomic_DNA"/>
</dbReference>
<proteinExistence type="predicted"/>
<reference evidence="1" key="1">
    <citation type="submission" date="2019-03" db="EMBL/GenBank/DDBJ databases">
        <title>Single cell metagenomics reveals metabolic interactions within the superorganism composed of flagellate Streblomastix strix and complex community of Bacteroidetes bacteria on its surface.</title>
        <authorList>
            <person name="Treitli S.C."/>
            <person name="Kolisko M."/>
            <person name="Husnik F."/>
            <person name="Keeling P."/>
            <person name="Hampl V."/>
        </authorList>
    </citation>
    <scope>NUCLEOTIDE SEQUENCE</scope>
    <source>
        <strain evidence="1">STM</strain>
    </source>
</reference>
<name>A0A5J4RSV1_9ZZZZ</name>
<gene>
    <name evidence="1" type="ORF">EZS27_015606</name>
</gene>
<protein>
    <submittedName>
        <fullName evidence="1">Uncharacterized protein</fullName>
    </submittedName>
</protein>
<sequence>MLEKMFANDMAKELNTHDKRYMFLRVLFPHYVSRINLEGSSLETCYRIVDYFSKSGTYSELETAFYRIFR</sequence>
<evidence type="ECO:0000313" key="1">
    <source>
        <dbReference type="EMBL" id="KAA6336220.1"/>
    </source>
</evidence>
<organism evidence="1">
    <name type="scientific">termite gut metagenome</name>
    <dbReference type="NCBI Taxonomy" id="433724"/>
    <lineage>
        <taxon>unclassified sequences</taxon>
        <taxon>metagenomes</taxon>
        <taxon>organismal metagenomes</taxon>
    </lineage>
</organism>
<dbReference type="AlphaFoldDB" id="A0A5J4RSV1"/>
<accession>A0A5J4RSV1</accession>